<proteinExistence type="predicted"/>
<evidence type="ECO:0000259" key="2">
    <source>
        <dbReference type="PROSITE" id="PS51644"/>
    </source>
</evidence>
<dbReference type="AlphaFoldDB" id="A0A0C2MH85"/>
<accession>A0A0C2MH85</accession>
<dbReference type="Proteomes" id="UP000031668">
    <property type="component" value="Unassembled WGS sequence"/>
</dbReference>
<feature type="region of interest" description="Disordered" evidence="1">
    <location>
        <begin position="90"/>
        <end position="142"/>
    </location>
</feature>
<dbReference type="Gene3D" id="3.30.420.610">
    <property type="entry name" value="LOTUS domain-like"/>
    <property type="match status" value="2"/>
</dbReference>
<evidence type="ECO:0000256" key="1">
    <source>
        <dbReference type="SAM" id="MobiDB-lite"/>
    </source>
</evidence>
<organism evidence="3 4">
    <name type="scientific">Thelohanellus kitauei</name>
    <name type="common">Myxosporean</name>
    <dbReference type="NCBI Taxonomy" id="669202"/>
    <lineage>
        <taxon>Eukaryota</taxon>
        <taxon>Metazoa</taxon>
        <taxon>Cnidaria</taxon>
        <taxon>Myxozoa</taxon>
        <taxon>Myxosporea</taxon>
        <taxon>Bivalvulida</taxon>
        <taxon>Platysporina</taxon>
        <taxon>Myxobolidae</taxon>
        <taxon>Thelohanellus</taxon>
    </lineage>
</organism>
<comment type="caution">
    <text evidence="3">The sequence shown here is derived from an EMBL/GenBank/DDBJ whole genome shotgun (WGS) entry which is preliminary data.</text>
</comment>
<dbReference type="InterPro" id="IPR041966">
    <property type="entry name" value="LOTUS-like"/>
</dbReference>
<keyword evidence="4" id="KW-1185">Reference proteome</keyword>
<dbReference type="OrthoDB" id="10052065at2759"/>
<dbReference type="Pfam" id="PF12872">
    <property type="entry name" value="OST-HTH"/>
    <property type="match status" value="2"/>
</dbReference>
<reference evidence="3 4" key="1">
    <citation type="journal article" date="2014" name="Genome Biol. Evol.">
        <title>The genome of the myxosporean Thelohanellus kitauei shows adaptations to nutrient acquisition within its fish host.</title>
        <authorList>
            <person name="Yang Y."/>
            <person name="Xiong J."/>
            <person name="Zhou Z."/>
            <person name="Huo F."/>
            <person name="Miao W."/>
            <person name="Ran C."/>
            <person name="Liu Y."/>
            <person name="Zhang J."/>
            <person name="Feng J."/>
            <person name="Wang M."/>
            <person name="Wang M."/>
            <person name="Wang L."/>
            <person name="Yao B."/>
        </authorList>
    </citation>
    <scope>NUCLEOTIDE SEQUENCE [LARGE SCALE GENOMIC DNA]</scope>
    <source>
        <strain evidence="3">Wuqing</strain>
    </source>
</reference>
<dbReference type="PROSITE" id="PS51644">
    <property type="entry name" value="HTH_OST"/>
    <property type="match status" value="2"/>
</dbReference>
<feature type="domain" description="HTH OST-type" evidence="2">
    <location>
        <begin position="259"/>
        <end position="334"/>
    </location>
</feature>
<dbReference type="EMBL" id="JWZT01005390">
    <property type="protein sequence ID" value="KII61016.1"/>
    <property type="molecule type" value="Genomic_DNA"/>
</dbReference>
<protein>
    <recommendedName>
        <fullName evidence="2">HTH OST-type domain-containing protein</fullName>
    </recommendedName>
</protein>
<sequence>MPDESLPELEKTIRAIMISTPNNMTADEIGQAYEELMHTKIPCEKYGYPTLDSLLCGFPEVALPVKVINGKIQYKGVANRETQLIANMVTNQRNTSKPTRTSYRTPTANRYRQTTYSSSRESKPTYSSSKPQSYSTATRSLARNENENIYPSKISRVVSSSALIREETQKWVSEDDRLNQTLSAMSLNIKTNDYNFGPANKNIPPKNPLKKEEPLRETGAVNAMSLNTKTNIHEWGQANQNITQKVQLKKEEPLSETEAVKDFRRKSLAILKLHPNGVSLINFLASYEQNFHEHLEYSAYGASNYPDLFQEHAYDFMEVDFNKDHMNPQLRKKCLPPYVVRRK</sequence>
<feature type="domain" description="HTH OST-type" evidence="2">
    <location>
        <begin position="5"/>
        <end position="78"/>
    </location>
</feature>
<evidence type="ECO:0000313" key="4">
    <source>
        <dbReference type="Proteomes" id="UP000031668"/>
    </source>
</evidence>
<evidence type="ECO:0000313" key="3">
    <source>
        <dbReference type="EMBL" id="KII61016.1"/>
    </source>
</evidence>
<gene>
    <name evidence="3" type="ORF">RF11_13990</name>
</gene>
<name>A0A0C2MH85_THEKT</name>
<dbReference type="InterPro" id="IPR025605">
    <property type="entry name" value="OST-HTH/LOTUS_dom"/>
</dbReference>